<organism evidence="1 2">
    <name type="scientific">Ancylostoma ceylanicum</name>
    <dbReference type="NCBI Taxonomy" id="53326"/>
    <lineage>
        <taxon>Eukaryota</taxon>
        <taxon>Metazoa</taxon>
        <taxon>Ecdysozoa</taxon>
        <taxon>Nematoda</taxon>
        <taxon>Chromadorea</taxon>
        <taxon>Rhabditida</taxon>
        <taxon>Rhabditina</taxon>
        <taxon>Rhabditomorpha</taxon>
        <taxon>Strongyloidea</taxon>
        <taxon>Ancylostomatidae</taxon>
        <taxon>Ancylostomatinae</taxon>
        <taxon>Ancylostoma</taxon>
    </lineage>
</organism>
<dbReference type="EMBL" id="JARK01001392">
    <property type="protein sequence ID" value="EYC10392.1"/>
    <property type="molecule type" value="Genomic_DNA"/>
</dbReference>
<comment type="caution">
    <text evidence="1">The sequence shown here is derived from an EMBL/GenBank/DDBJ whole genome shotgun (WGS) entry which is preliminary data.</text>
</comment>
<dbReference type="Proteomes" id="UP000024635">
    <property type="component" value="Unassembled WGS sequence"/>
</dbReference>
<keyword evidence="2" id="KW-1185">Reference proteome</keyword>
<reference evidence="2" key="1">
    <citation type="journal article" date="2015" name="Nat. Genet.">
        <title>The genome and transcriptome of the zoonotic hookworm Ancylostoma ceylanicum identify infection-specific gene families.</title>
        <authorList>
            <person name="Schwarz E.M."/>
            <person name="Hu Y."/>
            <person name="Antoshechkin I."/>
            <person name="Miller M.M."/>
            <person name="Sternberg P.W."/>
            <person name="Aroian R.V."/>
        </authorList>
    </citation>
    <scope>NUCLEOTIDE SEQUENCE</scope>
    <source>
        <strain evidence="2">HY135</strain>
    </source>
</reference>
<sequence length="86" mass="10002">MPIGVIQYAEHKYGNLFEPTYRFIGRCCSAEECSYHHTFPQPFKIQAVIFIKTTPKARKHCKLRNFHGVCHFISQQAWNLLQSGTT</sequence>
<accession>A0A016U6C0</accession>
<proteinExistence type="predicted"/>
<evidence type="ECO:0000313" key="2">
    <source>
        <dbReference type="Proteomes" id="UP000024635"/>
    </source>
</evidence>
<gene>
    <name evidence="1" type="primary">Acey_s0056.g2722</name>
    <name evidence="1" type="ORF">Y032_0056g2722</name>
</gene>
<protein>
    <submittedName>
        <fullName evidence="1">Uncharacterized protein</fullName>
    </submittedName>
</protein>
<dbReference type="AlphaFoldDB" id="A0A016U6C0"/>
<name>A0A016U6C0_9BILA</name>
<evidence type="ECO:0000313" key="1">
    <source>
        <dbReference type="EMBL" id="EYC10392.1"/>
    </source>
</evidence>